<evidence type="ECO:0000259" key="14">
    <source>
        <dbReference type="PROSITE" id="PS50109"/>
    </source>
</evidence>
<dbReference type="InterPro" id="IPR036641">
    <property type="entry name" value="HPT_dom_sf"/>
</dbReference>
<dbReference type="Pfam" id="PF02895">
    <property type="entry name" value="H-kinase_dim"/>
    <property type="match status" value="1"/>
</dbReference>
<dbReference type="InterPro" id="IPR004358">
    <property type="entry name" value="Sig_transdc_His_kin-like_C"/>
</dbReference>
<evidence type="ECO:0000256" key="1">
    <source>
        <dbReference type="ARBA" id="ARBA00000085"/>
    </source>
</evidence>
<accession>A0A5B9EHP5</accession>
<gene>
    <name evidence="17" type="ORF">FTW19_10100</name>
</gene>
<keyword evidence="9" id="KW-0067">ATP-binding</keyword>
<dbReference type="EC" id="2.7.13.3" evidence="2"/>
<dbReference type="PROSITE" id="PS50851">
    <property type="entry name" value="CHEW"/>
    <property type="match status" value="1"/>
</dbReference>
<sequence>MEEDEVAFDDDPEMLAGFVTESQEHLAAIEEQILALERDPSQLPAVHAVFRAFHTIKGLAGFLGLKGVQGVAHEVETLLDHARNSRVQISVEIVDLVLESSEYLQAEVNRINGALNGADPGKAKNNRALLRTIATVTQRALDGEPAAVEQAALVATPAPAPVKEEVPAPAPKVETPAAASVATPVAKEENPVAPVAPAVPAALEVEAATPAPEPKVEATAAVAPKAEATPAPAPAQKKAEPDSAPAIAPQAAVSKSEPVSASIRIDTAKLDQLMDMVGEMVIAQSILSHNPMFASNRDARLIGDLAQLARITGEVQRRAMNIRMMPIGPLFQKNAKLVRDLSRRHGKQVELLLAGEGTELDKTIAEELSDPLLHMIRNALDHGIETPQERTAAGKNPTATLRLSAEHESGKIVVSISDDGRGLNPDKIFRKALERGLVTEDTQLTETEIFQLIFAPGFSTAEKITDISGRGVGMDVVRKHVENLRGQIQIESELGKGTTFYIHLPLTLAIIEGLVIVVGDHRYIIPVFSVREMLRPTQEMLVRVQGTEEMILMRGNLYPLVRLHRRFGIKPRSEDICQGLVVVCEGAGRQFCLHVDDLLGRQEIVIKSLGETFSDSTGLTGCAILGDGRIGLILDVVQIFKMPNEPGEEAA</sequence>
<comment type="catalytic activity">
    <reaction evidence="1">
        <text>ATP + protein L-histidine = ADP + protein N-phospho-L-histidine.</text>
        <dbReference type="EC" id="2.7.13.3"/>
    </reaction>
</comment>
<evidence type="ECO:0000256" key="2">
    <source>
        <dbReference type="ARBA" id="ARBA00012438"/>
    </source>
</evidence>
<dbReference type="InterPro" id="IPR003594">
    <property type="entry name" value="HATPase_dom"/>
</dbReference>
<keyword evidence="6" id="KW-0808">Transferase</keyword>
<dbReference type="CDD" id="cd00731">
    <property type="entry name" value="CheA_reg"/>
    <property type="match status" value="1"/>
</dbReference>
<dbReference type="InterPro" id="IPR036061">
    <property type="entry name" value="CheW-like_dom_sf"/>
</dbReference>
<dbReference type="InterPro" id="IPR005467">
    <property type="entry name" value="His_kinase_dom"/>
</dbReference>
<evidence type="ECO:0000259" key="15">
    <source>
        <dbReference type="PROSITE" id="PS50851"/>
    </source>
</evidence>
<evidence type="ECO:0000256" key="3">
    <source>
        <dbReference type="ARBA" id="ARBA00021495"/>
    </source>
</evidence>
<dbReference type="PROSITE" id="PS50109">
    <property type="entry name" value="HIS_KIN"/>
    <property type="match status" value="1"/>
</dbReference>
<dbReference type="Gene3D" id="2.30.30.40">
    <property type="entry name" value="SH3 Domains"/>
    <property type="match status" value="1"/>
</dbReference>
<dbReference type="SMART" id="SM00073">
    <property type="entry name" value="HPT"/>
    <property type="match status" value="1"/>
</dbReference>
<dbReference type="Gene3D" id="1.10.287.560">
    <property type="entry name" value="Histidine kinase CheA-like, homodimeric domain"/>
    <property type="match status" value="1"/>
</dbReference>
<dbReference type="CDD" id="cd16916">
    <property type="entry name" value="HATPase_CheA-like"/>
    <property type="match status" value="1"/>
</dbReference>
<dbReference type="PANTHER" id="PTHR43395">
    <property type="entry name" value="SENSOR HISTIDINE KINASE CHEA"/>
    <property type="match status" value="1"/>
</dbReference>
<dbReference type="SUPFAM" id="SSF47384">
    <property type="entry name" value="Homodimeric domain of signal transducing histidine kinase"/>
    <property type="match status" value="1"/>
</dbReference>
<reference evidence="17 18" key="1">
    <citation type="submission" date="2019-08" db="EMBL/GenBank/DDBJ databases">
        <title>Complete genome sequence of Terriglobus albidus strain ORNL.</title>
        <authorList>
            <person name="Podar M."/>
        </authorList>
    </citation>
    <scope>NUCLEOTIDE SEQUENCE [LARGE SCALE GENOMIC DNA]</scope>
    <source>
        <strain evidence="17 18">ORNL</strain>
    </source>
</reference>
<dbReference type="PANTHER" id="PTHR43395:SF10">
    <property type="entry name" value="CHEMOTAXIS PROTEIN CHEA"/>
    <property type="match status" value="1"/>
</dbReference>
<keyword evidence="8" id="KW-0418">Kinase</keyword>
<evidence type="ECO:0000256" key="13">
    <source>
        <dbReference type="SAM" id="MobiDB-lite"/>
    </source>
</evidence>
<evidence type="ECO:0000313" key="17">
    <source>
        <dbReference type="EMBL" id="QEE31279.1"/>
    </source>
</evidence>
<dbReference type="InterPro" id="IPR037006">
    <property type="entry name" value="CheA-like_homodim_sf"/>
</dbReference>
<dbReference type="SMART" id="SM01231">
    <property type="entry name" value="H-kinase_dim"/>
    <property type="match status" value="1"/>
</dbReference>
<dbReference type="GO" id="GO:0000155">
    <property type="term" value="F:phosphorelay sensor kinase activity"/>
    <property type="evidence" value="ECO:0007669"/>
    <property type="project" value="InterPro"/>
</dbReference>
<evidence type="ECO:0000313" key="18">
    <source>
        <dbReference type="Proteomes" id="UP000321820"/>
    </source>
</evidence>
<feature type="compositionally biased region" description="Low complexity" evidence="13">
    <location>
        <begin position="217"/>
        <end position="236"/>
    </location>
</feature>
<dbReference type="InterPro" id="IPR051315">
    <property type="entry name" value="Bact_Chemotaxis_CheA"/>
</dbReference>
<evidence type="ECO:0000256" key="8">
    <source>
        <dbReference type="ARBA" id="ARBA00022777"/>
    </source>
</evidence>
<dbReference type="Gene3D" id="3.30.565.10">
    <property type="entry name" value="Histidine kinase-like ATPase, C-terminal domain"/>
    <property type="match status" value="1"/>
</dbReference>
<dbReference type="Proteomes" id="UP000321820">
    <property type="component" value="Chromosome"/>
</dbReference>
<keyword evidence="7" id="KW-0547">Nucleotide-binding</keyword>
<dbReference type="GO" id="GO:0005737">
    <property type="term" value="C:cytoplasm"/>
    <property type="evidence" value="ECO:0007669"/>
    <property type="project" value="InterPro"/>
</dbReference>
<dbReference type="EMBL" id="CP042806">
    <property type="protein sequence ID" value="QEE31279.1"/>
    <property type="molecule type" value="Genomic_DNA"/>
</dbReference>
<dbReference type="PRINTS" id="PR00344">
    <property type="entry name" value="BCTRLSENSOR"/>
</dbReference>
<comment type="function">
    <text evidence="11">Involved in the transmission of sensory signals from the chemoreceptors to the flagellar motors. CheA is autophosphorylated; it can transfer its phosphate group to either CheB or CheY.</text>
</comment>
<name>A0A5B9EHP5_9BACT</name>
<evidence type="ECO:0000256" key="9">
    <source>
        <dbReference type="ARBA" id="ARBA00022840"/>
    </source>
</evidence>
<evidence type="ECO:0000256" key="7">
    <source>
        <dbReference type="ARBA" id="ARBA00022741"/>
    </source>
</evidence>
<evidence type="ECO:0000256" key="4">
    <source>
        <dbReference type="ARBA" id="ARBA00022500"/>
    </source>
</evidence>
<dbReference type="InterPro" id="IPR002545">
    <property type="entry name" value="CheW-lke_dom"/>
</dbReference>
<evidence type="ECO:0000256" key="6">
    <source>
        <dbReference type="ARBA" id="ARBA00022679"/>
    </source>
</evidence>
<dbReference type="GO" id="GO:0005524">
    <property type="term" value="F:ATP binding"/>
    <property type="evidence" value="ECO:0007669"/>
    <property type="project" value="UniProtKB-KW"/>
</dbReference>
<keyword evidence="10" id="KW-0902">Two-component regulatory system</keyword>
<dbReference type="InterPro" id="IPR036890">
    <property type="entry name" value="HATPase_C_sf"/>
</dbReference>
<dbReference type="SUPFAM" id="SSF55874">
    <property type="entry name" value="ATPase domain of HSP90 chaperone/DNA topoisomerase II/histidine kinase"/>
    <property type="match status" value="1"/>
</dbReference>
<feature type="domain" description="CheW-like" evidence="15">
    <location>
        <begin position="510"/>
        <end position="645"/>
    </location>
</feature>
<dbReference type="Pfam" id="PF01627">
    <property type="entry name" value="Hpt"/>
    <property type="match status" value="1"/>
</dbReference>
<keyword evidence="18" id="KW-1185">Reference proteome</keyword>
<dbReference type="SMART" id="SM00260">
    <property type="entry name" value="CheW"/>
    <property type="match status" value="1"/>
</dbReference>
<keyword evidence="4" id="KW-0145">Chemotaxis</keyword>
<feature type="domain" description="HPt" evidence="16">
    <location>
        <begin position="7"/>
        <end position="111"/>
    </location>
</feature>
<dbReference type="SUPFAM" id="SSF47226">
    <property type="entry name" value="Histidine-containing phosphotransfer domain, HPT domain"/>
    <property type="match status" value="1"/>
</dbReference>
<dbReference type="CDD" id="cd00088">
    <property type="entry name" value="HPT"/>
    <property type="match status" value="1"/>
</dbReference>
<evidence type="ECO:0000256" key="12">
    <source>
        <dbReference type="PROSITE-ProRule" id="PRU00110"/>
    </source>
</evidence>
<protein>
    <recommendedName>
        <fullName evidence="3">Chemotaxis protein CheA</fullName>
        <ecNumber evidence="2">2.7.13.3</ecNumber>
    </recommendedName>
</protein>
<feature type="region of interest" description="Disordered" evidence="13">
    <location>
        <begin position="210"/>
        <end position="253"/>
    </location>
</feature>
<dbReference type="Pfam" id="PF01584">
    <property type="entry name" value="CheW"/>
    <property type="match status" value="1"/>
</dbReference>
<feature type="modified residue" description="Phosphohistidine" evidence="12">
    <location>
        <position position="54"/>
    </location>
</feature>
<evidence type="ECO:0000256" key="11">
    <source>
        <dbReference type="ARBA" id="ARBA00035100"/>
    </source>
</evidence>
<dbReference type="Gene3D" id="1.20.120.160">
    <property type="entry name" value="HPT domain"/>
    <property type="match status" value="1"/>
</dbReference>
<dbReference type="PROSITE" id="PS50894">
    <property type="entry name" value="HPT"/>
    <property type="match status" value="1"/>
</dbReference>
<dbReference type="AlphaFoldDB" id="A0A5B9EHP5"/>
<dbReference type="InterPro" id="IPR008207">
    <property type="entry name" value="Sig_transdc_His_kin_Hpt_dom"/>
</dbReference>
<dbReference type="SUPFAM" id="SSF50341">
    <property type="entry name" value="CheW-like"/>
    <property type="match status" value="1"/>
</dbReference>
<dbReference type="Pfam" id="PF02518">
    <property type="entry name" value="HATPase_c"/>
    <property type="match status" value="1"/>
</dbReference>
<keyword evidence="5 12" id="KW-0597">Phosphoprotein</keyword>
<dbReference type="FunFam" id="3.30.565.10:FF:000016">
    <property type="entry name" value="Chemotaxis protein CheA, putative"/>
    <property type="match status" value="1"/>
</dbReference>
<dbReference type="OrthoDB" id="9803176at2"/>
<organism evidence="17 18">
    <name type="scientific">Terriglobus albidus</name>
    <dbReference type="NCBI Taxonomy" id="1592106"/>
    <lineage>
        <taxon>Bacteria</taxon>
        <taxon>Pseudomonadati</taxon>
        <taxon>Acidobacteriota</taxon>
        <taxon>Terriglobia</taxon>
        <taxon>Terriglobales</taxon>
        <taxon>Acidobacteriaceae</taxon>
        <taxon>Terriglobus</taxon>
    </lineage>
</organism>
<dbReference type="KEGG" id="talb:FTW19_10100"/>
<proteinExistence type="predicted"/>
<dbReference type="GO" id="GO:0006935">
    <property type="term" value="P:chemotaxis"/>
    <property type="evidence" value="ECO:0007669"/>
    <property type="project" value="UniProtKB-KW"/>
</dbReference>
<dbReference type="InterPro" id="IPR004105">
    <property type="entry name" value="CheA-like_dim"/>
</dbReference>
<evidence type="ECO:0000259" key="16">
    <source>
        <dbReference type="PROSITE" id="PS50894"/>
    </source>
</evidence>
<dbReference type="SMART" id="SM00387">
    <property type="entry name" value="HATPase_c"/>
    <property type="match status" value="1"/>
</dbReference>
<feature type="domain" description="Histidine kinase" evidence="14">
    <location>
        <begin position="295"/>
        <end position="508"/>
    </location>
</feature>
<dbReference type="InterPro" id="IPR036097">
    <property type="entry name" value="HisK_dim/P_sf"/>
</dbReference>
<evidence type="ECO:0000256" key="10">
    <source>
        <dbReference type="ARBA" id="ARBA00023012"/>
    </source>
</evidence>
<evidence type="ECO:0000256" key="5">
    <source>
        <dbReference type="ARBA" id="ARBA00022553"/>
    </source>
</evidence>